<evidence type="ECO:0000313" key="9">
    <source>
        <dbReference type="EMBL" id="RDX51155.1"/>
    </source>
</evidence>
<evidence type="ECO:0000256" key="7">
    <source>
        <dbReference type="ARBA" id="ARBA00040903"/>
    </source>
</evidence>
<accession>A0A371DF32</accession>
<evidence type="ECO:0000256" key="6">
    <source>
        <dbReference type="ARBA" id="ARBA00023242"/>
    </source>
</evidence>
<reference evidence="9 10" key="1">
    <citation type="journal article" date="2018" name="Biotechnol. Biofuels">
        <title>Integrative visual omics of the white-rot fungus Polyporus brumalis exposes the biotechnological potential of its oxidative enzymes for delignifying raw plant biomass.</title>
        <authorList>
            <person name="Miyauchi S."/>
            <person name="Rancon A."/>
            <person name="Drula E."/>
            <person name="Hage H."/>
            <person name="Chaduli D."/>
            <person name="Favel A."/>
            <person name="Grisel S."/>
            <person name="Henrissat B."/>
            <person name="Herpoel-Gimbert I."/>
            <person name="Ruiz-Duenas F.J."/>
            <person name="Chevret D."/>
            <person name="Hainaut M."/>
            <person name="Lin J."/>
            <person name="Wang M."/>
            <person name="Pangilinan J."/>
            <person name="Lipzen A."/>
            <person name="Lesage-Meessen L."/>
            <person name="Navarro D."/>
            <person name="Riley R."/>
            <person name="Grigoriev I.V."/>
            <person name="Zhou S."/>
            <person name="Raouche S."/>
            <person name="Rosso M.N."/>
        </authorList>
    </citation>
    <scope>NUCLEOTIDE SEQUENCE [LARGE SCALE GENOMIC DNA]</scope>
    <source>
        <strain evidence="9 10">BRFM 1820</strain>
    </source>
</reference>
<dbReference type="InterPro" id="IPR036864">
    <property type="entry name" value="Zn2-C6_fun-type_DNA-bd_sf"/>
</dbReference>
<keyword evidence="6" id="KW-0539">Nucleus</keyword>
<gene>
    <name evidence="9" type="ORF">OH76DRAFT_353865</name>
</gene>
<organism evidence="9 10">
    <name type="scientific">Lentinus brumalis</name>
    <dbReference type="NCBI Taxonomy" id="2498619"/>
    <lineage>
        <taxon>Eukaryota</taxon>
        <taxon>Fungi</taxon>
        <taxon>Dikarya</taxon>
        <taxon>Basidiomycota</taxon>
        <taxon>Agaricomycotina</taxon>
        <taxon>Agaricomycetes</taxon>
        <taxon>Polyporales</taxon>
        <taxon>Polyporaceae</taxon>
        <taxon>Lentinus</taxon>
    </lineage>
</organism>
<keyword evidence="2" id="KW-0862">Zinc</keyword>
<keyword evidence="4" id="KW-0238">DNA-binding</keyword>
<evidence type="ECO:0000313" key="10">
    <source>
        <dbReference type="Proteomes" id="UP000256964"/>
    </source>
</evidence>
<dbReference type="PROSITE" id="PS50048">
    <property type="entry name" value="ZN2_CY6_FUNGAL_2"/>
    <property type="match status" value="1"/>
</dbReference>
<keyword evidence="3" id="KW-0805">Transcription regulation</keyword>
<dbReference type="SUPFAM" id="SSF57701">
    <property type="entry name" value="Zn2/Cys6 DNA-binding domain"/>
    <property type="match status" value="1"/>
</dbReference>
<dbReference type="CDD" id="cd00067">
    <property type="entry name" value="GAL4"/>
    <property type="match status" value="1"/>
</dbReference>
<evidence type="ECO:0000256" key="4">
    <source>
        <dbReference type="ARBA" id="ARBA00023125"/>
    </source>
</evidence>
<dbReference type="SMART" id="SM00066">
    <property type="entry name" value="GAL4"/>
    <property type="match status" value="1"/>
</dbReference>
<evidence type="ECO:0000256" key="1">
    <source>
        <dbReference type="ARBA" id="ARBA00022723"/>
    </source>
</evidence>
<dbReference type="InterPro" id="IPR001138">
    <property type="entry name" value="Zn2Cys6_DnaBD"/>
</dbReference>
<evidence type="ECO:0000256" key="2">
    <source>
        <dbReference type="ARBA" id="ARBA00022833"/>
    </source>
</evidence>
<dbReference type="GO" id="GO:0008270">
    <property type="term" value="F:zinc ion binding"/>
    <property type="evidence" value="ECO:0007669"/>
    <property type="project" value="InterPro"/>
</dbReference>
<dbReference type="PANTHER" id="PTHR47659:SF7">
    <property type="entry name" value="FUNGAL TRANSCRIPTIONAL REGULATORY PROTEIN, N-TERMINAL DOMAIN-CONTAINING PROTEIN"/>
    <property type="match status" value="1"/>
</dbReference>
<dbReference type="STRING" id="139420.A0A371DF32"/>
<dbReference type="OrthoDB" id="5575144at2759"/>
<evidence type="ECO:0000259" key="8">
    <source>
        <dbReference type="PROSITE" id="PS50048"/>
    </source>
</evidence>
<dbReference type="Pfam" id="PF00172">
    <property type="entry name" value="Zn_clus"/>
    <property type="match status" value="1"/>
</dbReference>
<evidence type="ECO:0000256" key="5">
    <source>
        <dbReference type="ARBA" id="ARBA00023163"/>
    </source>
</evidence>
<dbReference type="GO" id="GO:0000981">
    <property type="term" value="F:DNA-binding transcription factor activity, RNA polymerase II-specific"/>
    <property type="evidence" value="ECO:0007669"/>
    <property type="project" value="InterPro"/>
</dbReference>
<name>A0A371DF32_9APHY</name>
<keyword evidence="10" id="KW-1185">Reference proteome</keyword>
<evidence type="ECO:0000256" key="3">
    <source>
        <dbReference type="ARBA" id="ARBA00023015"/>
    </source>
</evidence>
<dbReference type="Proteomes" id="UP000256964">
    <property type="component" value="Unassembled WGS sequence"/>
</dbReference>
<feature type="domain" description="Zn(2)-C6 fungal-type" evidence="8">
    <location>
        <begin position="161"/>
        <end position="192"/>
    </location>
</feature>
<dbReference type="EMBL" id="KZ857396">
    <property type="protein sequence ID" value="RDX51155.1"/>
    <property type="molecule type" value="Genomic_DNA"/>
</dbReference>
<sequence length="340" mass="36209">MRWTTRRIHERPLDLWHHHPSIPLPTPIVILMDSPQSLPPSTPLGSAHSSNYLGSSDGARAHEDVMGLPWCHACRPYVHVLLSQGTPSTSIAGASTAAPTWAFSSPFPDYICVPALVHRSQLAVFATPVMNPTTAASPNPSIDSVSSGSPIQRRAKGVKIACTNCRTANKKCDEGRPCGRCMKLGMDDSCVSAQRKQRIRRVKQTTTAITVSATQVAVETPIPGDGPSVSIPASVHIKAGASYVSETQEMADASYSSPVGSPLLADLDSHFTAAQYPGYSVYANNWPTQTSTEHHYPHWGHGSDGTHQHPAAQFGGSVVGMPPDGCGGAGGMFQSPRQQF</sequence>
<keyword evidence="5" id="KW-0804">Transcription</keyword>
<dbReference type="PANTHER" id="PTHR47659">
    <property type="entry name" value="ZN(II)2CYS6 TRANSCRIPTION FACTOR (EUROFUNG)-RELATED"/>
    <property type="match status" value="1"/>
</dbReference>
<dbReference type="AlphaFoldDB" id="A0A371DF32"/>
<proteinExistence type="predicted"/>
<dbReference type="GO" id="GO:0003677">
    <property type="term" value="F:DNA binding"/>
    <property type="evidence" value="ECO:0007669"/>
    <property type="project" value="UniProtKB-KW"/>
</dbReference>
<dbReference type="Gene3D" id="4.10.240.10">
    <property type="entry name" value="Zn(2)-C6 fungal-type DNA-binding domain"/>
    <property type="match status" value="1"/>
</dbReference>
<dbReference type="InterPro" id="IPR050335">
    <property type="entry name" value="ERT1_acuK_gluconeogen_tf"/>
</dbReference>
<keyword evidence="1" id="KW-0479">Metal-binding</keyword>
<protein>
    <recommendedName>
        <fullName evidence="7">Transcription activator of gluconeogenesis ERT1</fullName>
    </recommendedName>
</protein>